<dbReference type="SUPFAM" id="SSF89550">
    <property type="entry name" value="PHP domain-like"/>
    <property type="match status" value="1"/>
</dbReference>
<evidence type="ECO:0000313" key="3">
    <source>
        <dbReference type="Proteomes" id="UP001519294"/>
    </source>
</evidence>
<dbReference type="PANTHER" id="PTHR42924">
    <property type="entry name" value="EXONUCLEASE"/>
    <property type="match status" value="1"/>
</dbReference>
<name>A0ABS4S7U0_9BACI</name>
<dbReference type="InterPro" id="IPR052018">
    <property type="entry name" value="PHP_domain"/>
</dbReference>
<feature type="domain" description="Polymerase/histidinol phosphatase N-terminal" evidence="1">
    <location>
        <begin position="3"/>
        <end position="68"/>
    </location>
</feature>
<dbReference type="Gene3D" id="3.20.20.140">
    <property type="entry name" value="Metal-dependent hydrolases"/>
    <property type="match status" value="1"/>
</dbReference>
<protein>
    <submittedName>
        <fullName evidence="2">Metal-dependent phosphoesterase TrpH</fullName>
    </submittedName>
</protein>
<proteinExistence type="predicted"/>
<dbReference type="Proteomes" id="UP001519294">
    <property type="component" value="Unassembled WGS sequence"/>
</dbReference>
<dbReference type="InterPro" id="IPR004013">
    <property type="entry name" value="PHP_dom"/>
</dbReference>
<reference evidence="2 3" key="1">
    <citation type="submission" date="2021-03" db="EMBL/GenBank/DDBJ databases">
        <title>Genomic Encyclopedia of Type Strains, Phase IV (KMG-IV): sequencing the most valuable type-strain genomes for metagenomic binning, comparative biology and taxonomic classification.</title>
        <authorList>
            <person name="Goeker M."/>
        </authorList>
    </citation>
    <scope>NUCLEOTIDE SEQUENCE [LARGE SCALE GENOMIC DNA]</scope>
    <source>
        <strain evidence="2 3">DSM 25790</strain>
    </source>
</reference>
<evidence type="ECO:0000259" key="1">
    <source>
        <dbReference type="SMART" id="SM00481"/>
    </source>
</evidence>
<keyword evidence="3" id="KW-1185">Reference proteome</keyword>
<comment type="caution">
    <text evidence="2">The sequence shown here is derived from an EMBL/GenBank/DDBJ whole genome shotgun (WGS) entry which is preliminary data.</text>
</comment>
<dbReference type="CDD" id="cd07438">
    <property type="entry name" value="PHP_HisPPase_AMP"/>
    <property type="match status" value="1"/>
</dbReference>
<dbReference type="PANTHER" id="PTHR42924:SF3">
    <property type="entry name" value="POLYMERASE_HISTIDINOL PHOSPHATASE N-TERMINAL DOMAIN-CONTAINING PROTEIN"/>
    <property type="match status" value="1"/>
</dbReference>
<dbReference type="Gene3D" id="1.10.150.650">
    <property type="match status" value="1"/>
</dbReference>
<dbReference type="SMART" id="SM00481">
    <property type="entry name" value="POLIIIAc"/>
    <property type="match status" value="1"/>
</dbReference>
<organism evidence="2 3">
    <name type="scientific">Virgibacillus alimentarius</name>
    <dbReference type="NCBI Taxonomy" id="698769"/>
    <lineage>
        <taxon>Bacteria</taxon>
        <taxon>Bacillati</taxon>
        <taxon>Bacillota</taxon>
        <taxon>Bacilli</taxon>
        <taxon>Bacillales</taxon>
        <taxon>Bacillaceae</taxon>
        <taxon>Virgibacillus</taxon>
    </lineage>
</organism>
<evidence type="ECO:0000313" key="2">
    <source>
        <dbReference type="EMBL" id="MBP2257552.1"/>
    </source>
</evidence>
<dbReference type="RefSeq" id="WP_029269521.1">
    <property type="nucleotide sequence ID" value="NZ_JAGIKX010000010.1"/>
</dbReference>
<gene>
    <name evidence="2" type="ORF">J2Z81_001500</name>
</gene>
<dbReference type="InterPro" id="IPR016195">
    <property type="entry name" value="Pol/histidinol_Pase-like"/>
</dbReference>
<dbReference type="EMBL" id="JAGIKX010000010">
    <property type="protein sequence ID" value="MBP2257552.1"/>
    <property type="molecule type" value="Genomic_DNA"/>
</dbReference>
<sequence>MKADLHVHSNYSDGSDSIKKVMQRARENGVTQISFVDHDTVDGLNEAFELGQKYGMEVVPGVEISAYDFRRNRKVHILGYHYRTDAPHIKKLCQPLLERRHAHSLWQVEQIQAAGYALNKDKIIETAKPSQTVYKQHIMKHLSSPPYPSTAYQQLYKGLFKGNGVASGDIEYVDAFEAVRVISADGGIAVVAHPGQLDSYEIIPELIDVGLKGIERNHHDHTEEDHQKVELLAKRYNLMLTGGTDYHGSFGKSIDVGDILSHTIL</sequence>
<dbReference type="InterPro" id="IPR003141">
    <property type="entry name" value="Pol/His_phosphatase_N"/>
</dbReference>
<dbReference type="Pfam" id="PF02811">
    <property type="entry name" value="PHP"/>
    <property type="match status" value="1"/>
</dbReference>
<accession>A0ABS4S7U0</accession>